<reference evidence="3 4" key="1">
    <citation type="submission" date="2018-08" db="EMBL/GenBank/DDBJ databases">
        <title>Sequencing the genomes of 1000 actinobacteria strains.</title>
        <authorList>
            <person name="Klenk H.-P."/>
        </authorList>
    </citation>
    <scope>NUCLEOTIDE SEQUENCE [LARGE SCALE GENOMIC DNA]</scope>
    <source>
        <strain evidence="3 4">DSM 43927</strain>
    </source>
</reference>
<evidence type="ECO:0000313" key="4">
    <source>
        <dbReference type="Proteomes" id="UP000256661"/>
    </source>
</evidence>
<dbReference type="PANTHER" id="PTHR36834">
    <property type="entry name" value="MEMBRANE PROTEIN-RELATED"/>
    <property type="match status" value="1"/>
</dbReference>
<feature type="transmembrane region" description="Helical" evidence="1">
    <location>
        <begin position="21"/>
        <end position="46"/>
    </location>
</feature>
<evidence type="ECO:0000256" key="1">
    <source>
        <dbReference type="SAM" id="Phobius"/>
    </source>
</evidence>
<dbReference type="InterPro" id="IPR006976">
    <property type="entry name" value="VanZ-like"/>
</dbReference>
<feature type="transmembrane region" description="Helical" evidence="1">
    <location>
        <begin position="109"/>
        <end position="134"/>
    </location>
</feature>
<keyword evidence="1" id="KW-1133">Transmembrane helix</keyword>
<accession>A0A3D9SQ97</accession>
<dbReference type="Pfam" id="PF04892">
    <property type="entry name" value="VanZ"/>
    <property type="match status" value="1"/>
</dbReference>
<organism evidence="3 4">
    <name type="scientific">Thermomonospora umbrina</name>
    <dbReference type="NCBI Taxonomy" id="111806"/>
    <lineage>
        <taxon>Bacteria</taxon>
        <taxon>Bacillati</taxon>
        <taxon>Actinomycetota</taxon>
        <taxon>Actinomycetes</taxon>
        <taxon>Streptosporangiales</taxon>
        <taxon>Thermomonosporaceae</taxon>
        <taxon>Thermomonospora</taxon>
    </lineage>
</organism>
<comment type="caution">
    <text evidence="3">The sequence shown here is derived from an EMBL/GenBank/DDBJ whole genome shotgun (WGS) entry which is preliminary data.</text>
</comment>
<evidence type="ECO:0000259" key="2">
    <source>
        <dbReference type="Pfam" id="PF04892"/>
    </source>
</evidence>
<gene>
    <name evidence="3" type="ORF">DFJ69_0496</name>
</gene>
<dbReference type="Proteomes" id="UP000256661">
    <property type="component" value="Unassembled WGS sequence"/>
</dbReference>
<keyword evidence="1" id="KW-0812">Transmembrane</keyword>
<dbReference type="InterPro" id="IPR053150">
    <property type="entry name" value="Teicoplanin_resist-assoc"/>
</dbReference>
<name>A0A3D9SQ97_9ACTN</name>
<evidence type="ECO:0000313" key="3">
    <source>
        <dbReference type="EMBL" id="REE95115.1"/>
    </source>
</evidence>
<protein>
    <submittedName>
        <fullName evidence="3">VanZ like protein</fullName>
    </submittedName>
</protein>
<feature type="transmembrane region" description="Helical" evidence="1">
    <location>
        <begin position="84"/>
        <end position="102"/>
    </location>
</feature>
<proteinExistence type="predicted"/>
<sequence length="166" mass="17392">MLASAEPPTTAPHDRSPLRHGIVLVLRALGVLIALGVLGVFSYYAARLTLSPVEDNGQAGGNTDPGDSLRFYLDRPGPDALRQLGGNLALLAPLGVLLPVVFTRLRGPLRLALIGALLSLAIETVQGAVVLGRAFDVDDVILNTAGVVLAYLVAGRWISRLVRGAD</sequence>
<dbReference type="PANTHER" id="PTHR36834:SF1">
    <property type="entry name" value="INTEGRAL MEMBRANE PROTEIN"/>
    <property type="match status" value="1"/>
</dbReference>
<feature type="transmembrane region" description="Helical" evidence="1">
    <location>
        <begin position="140"/>
        <end position="158"/>
    </location>
</feature>
<keyword evidence="1" id="KW-0472">Membrane</keyword>
<dbReference type="EMBL" id="QTTT01000001">
    <property type="protein sequence ID" value="REE95115.1"/>
    <property type="molecule type" value="Genomic_DNA"/>
</dbReference>
<dbReference type="AlphaFoldDB" id="A0A3D9SQ97"/>
<dbReference type="RefSeq" id="WP_116020968.1">
    <property type="nucleotide sequence ID" value="NZ_QTTT01000001.1"/>
</dbReference>
<dbReference type="OrthoDB" id="4822551at2"/>
<keyword evidence="4" id="KW-1185">Reference proteome</keyword>
<feature type="domain" description="VanZ-like" evidence="2">
    <location>
        <begin position="61"/>
        <end position="154"/>
    </location>
</feature>